<dbReference type="InterPro" id="IPR016185">
    <property type="entry name" value="PreATP-grasp_dom_sf"/>
</dbReference>
<feature type="domain" description="Biotin carboxylation" evidence="9">
    <location>
        <begin position="1"/>
        <end position="449"/>
    </location>
</feature>
<reference evidence="11" key="1">
    <citation type="journal article" date="2019" name="Int. J. Syst. Evol. Microbiol.">
        <title>The Global Catalogue of Microorganisms (GCM) 10K type strain sequencing project: providing services to taxonomists for standard genome sequencing and annotation.</title>
        <authorList>
            <consortium name="The Broad Institute Genomics Platform"/>
            <consortium name="The Broad Institute Genome Sequencing Center for Infectious Disease"/>
            <person name="Wu L."/>
            <person name="Ma J."/>
        </authorList>
    </citation>
    <scope>NUCLEOTIDE SEQUENCE [LARGE SCALE GENOMIC DNA]</scope>
    <source>
        <strain evidence="11">JCM 18532</strain>
    </source>
</reference>
<evidence type="ECO:0000256" key="1">
    <source>
        <dbReference type="ARBA" id="ARBA00001953"/>
    </source>
</evidence>
<gene>
    <name evidence="10" type="ORF">GCM10023350_34780</name>
</gene>
<dbReference type="InterPro" id="IPR000089">
    <property type="entry name" value="Biotin_lipoyl"/>
</dbReference>
<dbReference type="InterPro" id="IPR011764">
    <property type="entry name" value="Biotin_carboxylation_dom"/>
</dbReference>
<keyword evidence="11" id="KW-1185">Reference proteome</keyword>
<dbReference type="InterPro" id="IPR011053">
    <property type="entry name" value="Single_hybrid_motif"/>
</dbReference>
<sequence length="642" mass="68259">MKTLLIANRGEIALRVMRTASRMGIRTVALFTDADSTGGADAPHVRAADNAVRVESYLDIDSVVAAAQTAGADAIHPGYGFLSERAAFARAVEAAGLKLVGPSADVMDRMGRKDAAREIAIAAGVPVVPAGVSTGSTTDIGFPVLVKAAAGGGGKGMRIVRSAEEYDEAVAAAKREALSAFGDDTMLVEKYVEHGRHIEVQVMADAHGNVVHLFERDCSTQRRHQKVLEEAPAPTITAEVRELVTSSAVALAKHVGYENAGTVEFLLDSDTGEAYFLEMNTRLQVEHPVTEAITGLDLVELQLRVADGERLPFSQDDVTVTGHAIEARVYAEDSFGGFLPQAGRTSIVRWPGSSASRAPMASREADDPIRVDHALEPEQVVSTSYDPMLGKVIAHGATREDARQALVAALDDTSILGLTTNVGFLRALAASDEFRDATIDTAWLDTAEVEKPDDELPRIFVAWVSAMLTAVTDSGHPFQSDGWRSGADPAPTIVELDRPVVVDRARGTVDEIPVRQIDAAHHTLTLAVDGTRHRAVVNVQPHVAEVAFRGQRFAFERPDVFGDHALDVGDGTITAPMPGTVLDVRVSDGDRVDAGQVLVVLEAMKMELSLKAPFDGTIGSLNATTGAQVALGATLLEVQPDE</sequence>
<feature type="domain" description="Lipoyl-binding" evidence="7">
    <location>
        <begin position="565"/>
        <end position="639"/>
    </location>
</feature>
<evidence type="ECO:0000256" key="6">
    <source>
        <dbReference type="PROSITE-ProRule" id="PRU00409"/>
    </source>
</evidence>
<evidence type="ECO:0000256" key="2">
    <source>
        <dbReference type="ARBA" id="ARBA00022598"/>
    </source>
</evidence>
<dbReference type="InterPro" id="IPR005481">
    <property type="entry name" value="BC-like_N"/>
</dbReference>
<keyword evidence="5" id="KW-0092">Biotin</keyword>
<dbReference type="EMBL" id="BAABKN010000023">
    <property type="protein sequence ID" value="GAA4747061.1"/>
    <property type="molecule type" value="Genomic_DNA"/>
</dbReference>
<dbReference type="PROSITE" id="PS50979">
    <property type="entry name" value="BC"/>
    <property type="match status" value="1"/>
</dbReference>
<dbReference type="Pfam" id="PF00289">
    <property type="entry name" value="Biotin_carb_N"/>
    <property type="match status" value="1"/>
</dbReference>
<name>A0ABP8Z672_9ACTN</name>
<dbReference type="RefSeq" id="WP_345528159.1">
    <property type="nucleotide sequence ID" value="NZ_BAABKN010000023.1"/>
</dbReference>
<dbReference type="InterPro" id="IPR011054">
    <property type="entry name" value="Rudment_hybrid_motif"/>
</dbReference>
<dbReference type="SUPFAM" id="SSF52440">
    <property type="entry name" value="PreATP-grasp domain"/>
    <property type="match status" value="1"/>
</dbReference>
<dbReference type="InterPro" id="IPR050856">
    <property type="entry name" value="Biotin_carboxylase_complex"/>
</dbReference>
<dbReference type="Pfam" id="PF02786">
    <property type="entry name" value="CPSase_L_D2"/>
    <property type="match status" value="1"/>
</dbReference>
<dbReference type="PROSITE" id="PS00867">
    <property type="entry name" value="CPSASE_2"/>
    <property type="match status" value="1"/>
</dbReference>
<evidence type="ECO:0000259" key="9">
    <source>
        <dbReference type="PROSITE" id="PS50979"/>
    </source>
</evidence>
<evidence type="ECO:0000256" key="4">
    <source>
        <dbReference type="ARBA" id="ARBA00022840"/>
    </source>
</evidence>
<proteinExistence type="predicted"/>
<keyword evidence="2" id="KW-0436">Ligase</keyword>
<dbReference type="InterPro" id="IPR011761">
    <property type="entry name" value="ATP-grasp"/>
</dbReference>
<comment type="caution">
    <text evidence="10">The sequence shown here is derived from an EMBL/GenBank/DDBJ whole genome shotgun (WGS) entry which is preliminary data.</text>
</comment>
<protein>
    <submittedName>
        <fullName evidence="10">Acetyl-CoA carboxylase biotin carboxylase subunit</fullName>
    </submittedName>
</protein>
<dbReference type="SUPFAM" id="SSF51230">
    <property type="entry name" value="Single hybrid motif"/>
    <property type="match status" value="1"/>
</dbReference>
<evidence type="ECO:0000259" key="8">
    <source>
        <dbReference type="PROSITE" id="PS50975"/>
    </source>
</evidence>
<dbReference type="PANTHER" id="PTHR18866:SF126">
    <property type="entry name" value="BIOTIN CARBOXYLASE"/>
    <property type="match status" value="1"/>
</dbReference>
<dbReference type="PROSITE" id="PS50975">
    <property type="entry name" value="ATP_GRASP"/>
    <property type="match status" value="1"/>
</dbReference>
<keyword evidence="3 6" id="KW-0547">Nucleotide-binding</keyword>
<feature type="domain" description="ATP-grasp" evidence="8">
    <location>
        <begin position="117"/>
        <end position="307"/>
    </location>
</feature>
<evidence type="ECO:0000313" key="11">
    <source>
        <dbReference type="Proteomes" id="UP001499882"/>
    </source>
</evidence>
<dbReference type="SUPFAM" id="SSF51246">
    <property type="entry name" value="Rudiment single hybrid motif"/>
    <property type="match status" value="1"/>
</dbReference>
<accession>A0ABP8Z672</accession>
<evidence type="ECO:0000256" key="3">
    <source>
        <dbReference type="ARBA" id="ARBA00022741"/>
    </source>
</evidence>
<dbReference type="CDD" id="cd06850">
    <property type="entry name" value="biotinyl_domain"/>
    <property type="match status" value="1"/>
</dbReference>
<organism evidence="10 11">
    <name type="scientific">Nocardioides endophyticus</name>
    <dbReference type="NCBI Taxonomy" id="1353775"/>
    <lineage>
        <taxon>Bacteria</taxon>
        <taxon>Bacillati</taxon>
        <taxon>Actinomycetota</taxon>
        <taxon>Actinomycetes</taxon>
        <taxon>Propionibacteriales</taxon>
        <taxon>Nocardioidaceae</taxon>
        <taxon>Nocardioides</taxon>
    </lineage>
</organism>
<evidence type="ECO:0000256" key="5">
    <source>
        <dbReference type="ARBA" id="ARBA00023267"/>
    </source>
</evidence>
<dbReference type="PANTHER" id="PTHR18866">
    <property type="entry name" value="CARBOXYLASE:PYRUVATE/ACETYL-COA/PROPIONYL-COA CARBOXYLASE"/>
    <property type="match status" value="1"/>
</dbReference>
<evidence type="ECO:0000313" key="10">
    <source>
        <dbReference type="EMBL" id="GAA4747061.1"/>
    </source>
</evidence>
<dbReference type="InterPro" id="IPR005482">
    <property type="entry name" value="Biotin_COase_C"/>
</dbReference>
<keyword evidence="4 6" id="KW-0067">ATP-binding</keyword>
<dbReference type="SMART" id="SM00878">
    <property type="entry name" value="Biotin_carb_C"/>
    <property type="match status" value="1"/>
</dbReference>
<comment type="cofactor">
    <cofactor evidence="1">
        <name>biotin</name>
        <dbReference type="ChEBI" id="CHEBI:57586"/>
    </cofactor>
</comment>
<evidence type="ECO:0000259" key="7">
    <source>
        <dbReference type="PROSITE" id="PS50968"/>
    </source>
</evidence>
<dbReference type="InterPro" id="IPR001882">
    <property type="entry name" value="Biotin_BS"/>
</dbReference>
<dbReference type="Pfam" id="PF00364">
    <property type="entry name" value="Biotin_lipoyl"/>
    <property type="match status" value="1"/>
</dbReference>
<dbReference type="Pfam" id="PF02785">
    <property type="entry name" value="Biotin_carb_C"/>
    <property type="match status" value="1"/>
</dbReference>
<dbReference type="InterPro" id="IPR005479">
    <property type="entry name" value="CPAse_ATP-bd"/>
</dbReference>
<dbReference type="PROSITE" id="PS00188">
    <property type="entry name" value="BIOTIN"/>
    <property type="match status" value="1"/>
</dbReference>
<dbReference type="Gene3D" id="3.30.470.20">
    <property type="entry name" value="ATP-grasp fold, B domain"/>
    <property type="match status" value="1"/>
</dbReference>
<dbReference type="PROSITE" id="PS50968">
    <property type="entry name" value="BIOTINYL_LIPOYL"/>
    <property type="match status" value="1"/>
</dbReference>
<dbReference type="Proteomes" id="UP001499882">
    <property type="component" value="Unassembled WGS sequence"/>
</dbReference>
<dbReference type="PROSITE" id="PS00866">
    <property type="entry name" value="CPSASE_1"/>
    <property type="match status" value="1"/>
</dbReference>
<dbReference type="Gene3D" id="2.40.50.100">
    <property type="match status" value="1"/>
</dbReference>
<dbReference type="SUPFAM" id="SSF56059">
    <property type="entry name" value="Glutathione synthetase ATP-binding domain-like"/>
    <property type="match status" value="1"/>
</dbReference>